<dbReference type="Proteomes" id="UP000541610">
    <property type="component" value="Unassembled WGS sequence"/>
</dbReference>
<accession>A0A7J6PL52</accession>
<proteinExistence type="predicted"/>
<reference evidence="2 3" key="1">
    <citation type="submission" date="2020-04" db="EMBL/GenBank/DDBJ databases">
        <title>Perkinsus olseni comparative genomics.</title>
        <authorList>
            <person name="Bogema D.R."/>
        </authorList>
    </citation>
    <scope>NUCLEOTIDE SEQUENCE [LARGE SCALE GENOMIC DNA]</scope>
    <source>
        <strain evidence="2">00978-12</strain>
    </source>
</reference>
<feature type="coiled-coil region" evidence="1">
    <location>
        <begin position="1028"/>
        <end position="1085"/>
    </location>
</feature>
<name>A0A7J6PL52_PEROL</name>
<organism evidence="2 3">
    <name type="scientific">Perkinsus olseni</name>
    <name type="common">Perkinsus atlanticus</name>
    <dbReference type="NCBI Taxonomy" id="32597"/>
    <lineage>
        <taxon>Eukaryota</taxon>
        <taxon>Sar</taxon>
        <taxon>Alveolata</taxon>
        <taxon>Perkinsozoa</taxon>
        <taxon>Perkinsea</taxon>
        <taxon>Perkinsida</taxon>
        <taxon>Perkinsidae</taxon>
        <taxon>Perkinsus</taxon>
    </lineage>
</organism>
<dbReference type="EMBL" id="JABANP010000007">
    <property type="protein sequence ID" value="KAF4696859.1"/>
    <property type="molecule type" value="Genomic_DNA"/>
</dbReference>
<protein>
    <submittedName>
        <fullName evidence="2">Uncharacterized protein</fullName>
    </submittedName>
</protein>
<evidence type="ECO:0000256" key="1">
    <source>
        <dbReference type="SAM" id="Coils"/>
    </source>
</evidence>
<dbReference type="OrthoDB" id="10335605at2759"/>
<comment type="caution">
    <text evidence="2">The sequence shown here is derived from an EMBL/GenBank/DDBJ whole genome shotgun (WGS) entry which is preliminary data.</text>
</comment>
<gene>
    <name evidence="2" type="ORF">FOZ60_014620</name>
</gene>
<keyword evidence="1" id="KW-0175">Coiled coil</keyword>
<sequence>MASPGKVVVRTKVVKFFGQAVVSFVVMGLNLNRYTLLDRSLTIVVLNAAAPSNVESLAIGMQGTASDALDLDQQNVGLTMAKLLSKRFAPLQVVVSFNLVDAEDELVNAVQREIIAEVKCRDTWGALAEIVHEVMFSRTGDRPSLLCTTPLTKEEVMRLPRPSLGRPQPRVPQRSLLKRALAVLEPERRDLRRRLEEVSLRWPSIPVQRPRGKSSLRKSPEVKPDEHDIVEMINENGTDPISVRNLEPGESCNDDCLHAKFEALERMQLRLNSSLEPVADRGFLHEASSREKLTDFKGRLFKVEDVIEGRGGSDAGLIGRVNEVKPAGVSIGKLLDTTMSKLFSNLQDLQKNGAREIRVSKEKYKVQIGSVQDSVNAMLKRVGNSMVVNSYALEDTMGKRLNVDKNTAQFTAGLDDAADDIKKLLSKGRVSIRKFNSDLLKDLDRMTSRERALLGQRVKAAKHAEEVRVEQAARQMQGRLSQSSRFFNSLTADAQRNFTAEIAAAGIGLEGVNKLTDKALSDLFERMEHGHKIAVELQKDIALQEELTKRMSSSDADALSKIREALGQDSATAEKVLMLMARSLEGETRHEANSIEADLAAALGGDTAKLQHFIRELEVKLSPQMDGAGKALRDSEGVVEGNLRTCGIGREAAKSKRARIERGKETLKGIMEELSVEKSSDLHELLGDLQKDEQAHNELLALVGGSSVDSLKAIRHLAAAIRGTGAALGSGNWGRDFVARGQPGWKEPATSLFRALSTLLTQMAARNEAALKTQWAQSTMEFDESRRDVGALLHRLVKEAKGNTTAKIPELLRAFVKEVQGIEASTADIRAIVAASDDDVRRLGAKLRANRAGIEISKNELKQTMGSLLQHIPLELADQSAKWSRYSSDQMKHYLDTETKALLDHADMEGVSADRIYTALSNIQHKLSTGDAVLDARLMAEESELSKESKAHKKKMMALGKHFIDTIGEDSEEVKDLHKKLSRVVAENGRAIDEVTGGLRHGLRNITAALVRSALGVKHHYLYGQEVLRKLVDQFRAAMRIEEQAEEERRIKQHTYVITQLLKVAKRQESERAKAEGKSDEALEQNARQALGVADILRKLMVATGAVDNSQLSGARAAEVDMANLTQRTDAIVGALRSDIAKGIQETRKAHEGEGDEVGHNLRGSVATAARKSGNLDHEMYDMSVLTARQAASDASHLSENARDLDSAAGTVAMFGHVSGNELRALAHHAHASNEAMHQEIARTHGVNLDRVSRLDDVVHTFVTLTEGFINETKDTMNEIRHEMNDAARLSSEQLSHASFRETDVAKSATARAHAILQALEDHRATSKTISGQLRRRLNELEALSIEMDRNQIAQQNGVEAMLADAREKVTQSQGAIKKGVHDWIKDATSRYTQQLIDAQR</sequence>
<evidence type="ECO:0000313" key="3">
    <source>
        <dbReference type="Proteomes" id="UP000541610"/>
    </source>
</evidence>
<evidence type="ECO:0000313" key="2">
    <source>
        <dbReference type="EMBL" id="KAF4696859.1"/>
    </source>
</evidence>